<sequence length="387" mass="42276">MDHLKRKVCWNTKCPATNSSVWKSGWGLQSGRIADLCDYCGLVYEQSRFCETFHSSDAGWRTCNNCKKPVHCGCIASVSSFVHLDFGGVECVSCAKGLTPCKTVEGPANVSSESTSLTRVKASDQSSEDEQAASLAGSVKRQKLESPEEKEPQDVPAIDELGGCHKQLGPDVVTDKERQQQTPDGSSTTVVPLFEKTLTASDAGRIGRLVLPKACAEAFFPPISSPEGIPIKMSDSKGQEWQFQFRFWPNNSSRMYVLEGITPCVKALQLQAGDVVTFSRIDPGGKMVMGYRRNAVVLKPKAKAVKDSTTAFAPGFVNKSLASREGPVSFSSPRTPECSTARSAWEEAQDWLSPPPGITPSIMTIDGHRFEEYEVRVTIKSQFLDVF</sequence>
<reference evidence="8 9" key="1">
    <citation type="journal article" date="2011" name="Science">
        <title>The Selaginella genome identifies genetic changes associated with the evolution of vascular plants.</title>
        <authorList>
            <person name="Banks J.A."/>
            <person name="Nishiyama T."/>
            <person name="Hasebe M."/>
            <person name="Bowman J.L."/>
            <person name="Gribskov M."/>
            <person name="dePamphilis C."/>
            <person name="Albert V.A."/>
            <person name="Aono N."/>
            <person name="Aoyama T."/>
            <person name="Ambrose B.A."/>
            <person name="Ashton N.W."/>
            <person name="Axtell M.J."/>
            <person name="Barker E."/>
            <person name="Barker M.S."/>
            <person name="Bennetzen J.L."/>
            <person name="Bonawitz N.D."/>
            <person name="Chapple C."/>
            <person name="Cheng C."/>
            <person name="Correa L.G."/>
            <person name="Dacre M."/>
            <person name="DeBarry J."/>
            <person name="Dreyer I."/>
            <person name="Elias M."/>
            <person name="Engstrom E.M."/>
            <person name="Estelle M."/>
            <person name="Feng L."/>
            <person name="Finet C."/>
            <person name="Floyd S.K."/>
            <person name="Frommer W.B."/>
            <person name="Fujita T."/>
            <person name="Gramzow L."/>
            <person name="Gutensohn M."/>
            <person name="Harholt J."/>
            <person name="Hattori M."/>
            <person name="Heyl A."/>
            <person name="Hirai T."/>
            <person name="Hiwatashi Y."/>
            <person name="Ishikawa M."/>
            <person name="Iwata M."/>
            <person name="Karol K.G."/>
            <person name="Koehler B."/>
            <person name="Kolukisaoglu U."/>
            <person name="Kubo M."/>
            <person name="Kurata T."/>
            <person name="Lalonde S."/>
            <person name="Li K."/>
            <person name="Li Y."/>
            <person name="Litt A."/>
            <person name="Lyons E."/>
            <person name="Manning G."/>
            <person name="Maruyama T."/>
            <person name="Michael T.P."/>
            <person name="Mikami K."/>
            <person name="Miyazaki S."/>
            <person name="Morinaga S."/>
            <person name="Murata T."/>
            <person name="Mueller-Roeber B."/>
            <person name="Nelson D.R."/>
            <person name="Obara M."/>
            <person name="Oguri Y."/>
            <person name="Olmstead R.G."/>
            <person name="Onodera N."/>
            <person name="Petersen B.L."/>
            <person name="Pils B."/>
            <person name="Prigge M."/>
            <person name="Rensing S.A."/>
            <person name="Riano-Pachon D.M."/>
            <person name="Roberts A.W."/>
            <person name="Sato Y."/>
            <person name="Scheller H.V."/>
            <person name="Schulz B."/>
            <person name="Schulz C."/>
            <person name="Shakirov E.V."/>
            <person name="Shibagaki N."/>
            <person name="Shinohara N."/>
            <person name="Shippen D.E."/>
            <person name="Soerensen I."/>
            <person name="Sotooka R."/>
            <person name="Sugimoto N."/>
            <person name="Sugita M."/>
            <person name="Sumikawa N."/>
            <person name="Tanurdzic M."/>
            <person name="Theissen G."/>
            <person name="Ulvskov P."/>
            <person name="Wakazuki S."/>
            <person name="Weng J.K."/>
            <person name="Willats W.W."/>
            <person name="Wipf D."/>
            <person name="Wolf P.G."/>
            <person name="Yang L."/>
            <person name="Zimmer A.D."/>
            <person name="Zhu Q."/>
            <person name="Mitros T."/>
            <person name="Hellsten U."/>
            <person name="Loque D."/>
            <person name="Otillar R."/>
            <person name="Salamov A."/>
            <person name="Schmutz J."/>
            <person name="Shapiro H."/>
            <person name="Lindquist E."/>
            <person name="Lucas S."/>
            <person name="Rokhsar D."/>
            <person name="Grigoriev I.V."/>
        </authorList>
    </citation>
    <scope>NUCLEOTIDE SEQUENCE [LARGE SCALE GENOMIC DNA]</scope>
</reference>
<dbReference type="eggNOG" id="ENOG502QWC1">
    <property type="taxonomic scope" value="Eukaryota"/>
</dbReference>
<keyword evidence="1" id="KW-0805">Transcription regulation</keyword>
<accession>D8R4W3</accession>
<evidence type="ECO:0000256" key="3">
    <source>
        <dbReference type="ARBA" id="ARBA00023163"/>
    </source>
</evidence>
<dbReference type="Proteomes" id="UP000001514">
    <property type="component" value="Unassembled WGS sequence"/>
</dbReference>
<dbReference type="InterPro" id="IPR003340">
    <property type="entry name" value="B3_DNA-bd"/>
</dbReference>
<name>D8R4W3_SELML</name>
<evidence type="ECO:0000256" key="1">
    <source>
        <dbReference type="ARBA" id="ARBA00023015"/>
    </source>
</evidence>
<dbReference type="PANTHER" id="PTHR46245">
    <property type="entry name" value="B3 DOMAIN-CONTAINING PROTEIN OS07G0563300"/>
    <property type="match status" value="1"/>
</dbReference>
<dbReference type="SMART" id="SM01019">
    <property type="entry name" value="B3"/>
    <property type="match status" value="1"/>
</dbReference>
<gene>
    <name evidence="8" type="primary">HSI2L-1</name>
    <name evidence="7" type="synonym">HSI2L-2</name>
    <name evidence="7" type="ORF">SELMODRAFT_451634</name>
    <name evidence="8" type="ORF">SELMODRAFT_451635</name>
</gene>
<keyword evidence="3" id="KW-0804">Transcription</keyword>
<feature type="region of interest" description="Disordered" evidence="5">
    <location>
        <begin position="107"/>
        <end position="169"/>
    </location>
</feature>
<keyword evidence="2" id="KW-0238">DNA-binding</keyword>
<evidence type="ECO:0000313" key="9">
    <source>
        <dbReference type="Proteomes" id="UP000001514"/>
    </source>
</evidence>
<dbReference type="Gramene" id="EFJ20862">
    <property type="protein sequence ID" value="EFJ20862"/>
    <property type="gene ID" value="SELMODRAFT_451634"/>
</dbReference>
<dbReference type="InterPro" id="IPR015300">
    <property type="entry name" value="DNA-bd_pseudobarrel_sf"/>
</dbReference>
<dbReference type="HOGENOM" id="CLU_714554_0_0_1"/>
<evidence type="ECO:0000256" key="2">
    <source>
        <dbReference type="ARBA" id="ARBA00023125"/>
    </source>
</evidence>
<evidence type="ECO:0000259" key="6">
    <source>
        <dbReference type="PROSITE" id="PS50863"/>
    </source>
</evidence>
<dbReference type="Pfam" id="PF25813">
    <property type="entry name" value="zf_VAL1_N"/>
    <property type="match status" value="1"/>
</dbReference>
<dbReference type="AlphaFoldDB" id="D8R4W3"/>
<evidence type="ECO:0000256" key="5">
    <source>
        <dbReference type="SAM" id="MobiDB-lite"/>
    </source>
</evidence>
<evidence type="ECO:0000256" key="4">
    <source>
        <dbReference type="ARBA" id="ARBA00023242"/>
    </source>
</evidence>
<dbReference type="EMBL" id="GL377601">
    <property type="protein sequence ID" value="EFJ20862.1"/>
    <property type="molecule type" value="Genomic_DNA"/>
</dbReference>
<dbReference type="OMA" id="RTCNNCK"/>
<dbReference type="PANTHER" id="PTHR46245:SF2">
    <property type="entry name" value="B3 DOMAIN-CONTAINING TRANSCRIPTION REPRESSOR VAL2"/>
    <property type="match status" value="1"/>
</dbReference>
<proteinExistence type="predicted"/>
<dbReference type="EMBL" id="GL377572">
    <property type="protein sequence ID" value="EFJ32382.1"/>
    <property type="molecule type" value="Genomic_DNA"/>
</dbReference>
<dbReference type="Gene3D" id="2.40.330.10">
    <property type="entry name" value="DNA-binding pseudobarrel domain"/>
    <property type="match status" value="1"/>
</dbReference>
<dbReference type="InterPro" id="IPR057743">
    <property type="entry name" value="Zfn_VAL1-3_N"/>
</dbReference>
<evidence type="ECO:0000313" key="8">
    <source>
        <dbReference type="EMBL" id="EFJ32382.1"/>
    </source>
</evidence>
<dbReference type="GeneID" id="9652538"/>
<dbReference type="KEGG" id="smo:SELMODRAFT_451635"/>
<feature type="compositionally biased region" description="Polar residues" evidence="5">
    <location>
        <begin position="109"/>
        <end position="118"/>
    </location>
</feature>
<evidence type="ECO:0000313" key="7">
    <source>
        <dbReference type="EMBL" id="EFJ20862.1"/>
    </source>
</evidence>
<feature type="domain" description="TF-B3" evidence="6">
    <location>
        <begin position="194"/>
        <end position="295"/>
    </location>
</feature>
<keyword evidence="9" id="KW-1185">Reference proteome</keyword>
<dbReference type="Pfam" id="PF02362">
    <property type="entry name" value="B3"/>
    <property type="match status" value="1"/>
</dbReference>
<dbReference type="KEGG" id="smo:SELMODRAFT_451634"/>
<dbReference type="OrthoDB" id="757982at2759"/>
<keyword evidence="4" id="KW-0539">Nucleus</keyword>
<dbReference type="CDD" id="cd10017">
    <property type="entry name" value="B3_DNA"/>
    <property type="match status" value="1"/>
</dbReference>
<dbReference type="Gramene" id="EFJ32382">
    <property type="protein sequence ID" value="EFJ32382"/>
    <property type="gene ID" value="SELMODRAFT_451635"/>
</dbReference>
<dbReference type="GO" id="GO:0003677">
    <property type="term" value="F:DNA binding"/>
    <property type="evidence" value="ECO:0007669"/>
    <property type="project" value="UniProtKB-KW"/>
</dbReference>
<dbReference type="PROSITE" id="PS50863">
    <property type="entry name" value="B3"/>
    <property type="match status" value="1"/>
</dbReference>
<organism evidence="9">
    <name type="scientific">Selaginella moellendorffii</name>
    <name type="common">Spikemoss</name>
    <dbReference type="NCBI Taxonomy" id="88036"/>
    <lineage>
        <taxon>Eukaryota</taxon>
        <taxon>Viridiplantae</taxon>
        <taxon>Streptophyta</taxon>
        <taxon>Embryophyta</taxon>
        <taxon>Tracheophyta</taxon>
        <taxon>Lycopodiopsida</taxon>
        <taxon>Selaginellales</taxon>
        <taxon>Selaginellaceae</taxon>
        <taxon>Selaginella</taxon>
    </lineage>
</organism>
<protein>
    <submittedName>
        <fullName evidence="8">Uncharacterized protein HSI2L-1</fullName>
    </submittedName>
    <submittedName>
        <fullName evidence="7">Uncharacterized protein HSI2L-2</fullName>
    </submittedName>
</protein>
<dbReference type="InParanoid" id="D8R4W3"/>
<feature type="compositionally biased region" description="Basic and acidic residues" evidence="5">
    <location>
        <begin position="142"/>
        <end position="153"/>
    </location>
</feature>
<dbReference type="GeneID" id="9653221"/>
<dbReference type="STRING" id="88036.D8R4W3"/>
<dbReference type="SUPFAM" id="SSF101936">
    <property type="entry name" value="DNA-binding pseudobarrel domain"/>
    <property type="match status" value="1"/>
</dbReference>